<name>A0A9D2MQC3_9FIRM</name>
<proteinExistence type="predicted"/>
<dbReference type="AlphaFoldDB" id="A0A9D2MQC3"/>
<organism evidence="1 2">
    <name type="scientific">Candidatus Eisenbergiella merdigallinarum</name>
    <dbReference type="NCBI Taxonomy" id="2838552"/>
    <lineage>
        <taxon>Bacteria</taxon>
        <taxon>Bacillati</taxon>
        <taxon>Bacillota</taxon>
        <taxon>Clostridia</taxon>
        <taxon>Lachnospirales</taxon>
        <taxon>Lachnospiraceae</taxon>
        <taxon>Eisenbergiella</taxon>
    </lineage>
</organism>
<gene>
    <name evidence="1" type="ORF">H9763_02195</name>
</gene>
<evidence type="ECO:0000313" key="1">
    <source>
        <dbReference type="EMBL" id="HJB90258.1"/>
    </source>
</evidence>
<reference evidence="1" key="2">
    <citation type="submission" date="2021-04" db="EMBL/GenBank/DDBJ databases">
        <authorList>
            <person name="Gilroy R."/>
        </authorList>
    </citation>
    <scope>NUCLEOTIDE SEQUENCE</scope>
    <source>
        <strain evidence="1">USAMLcec3-2134</strain>
    </source>
</reference>
<evidence type="ECO:0008006" key="3">
    <source>
        <dbReference type="Google" id="ProtNLM"/>
    </source>
</evidence>
<dbReference type="Gene3D" id="1.10.10.10">
    <property type="entry name" value="Winged helix-like DNA-binding domain superfamily/Winged helix DNA-binding domain"/>
    <property type="match status" value="1"/>
</dbReference>
<dbReference type="InterPro" id="IPR013324">
    <property type="entry name" value="RNA_pol_sigma_r3/r4-like"/>
</dbReference>
<dbReference type="EMBL" id="DWXE01000006">
    <property type="protein sequence ID" value="HJB90258.1"/>
    <property type="molecule type" value="Genomic_DNA"/>
</dbReference>
<comment type="caution">
    <text evidence="1">The sequence shown here is derived from an EMBL/GenBank/DDBJ whole genome shotgun (WGS) entry which is preliminary data.</text>
</comment>
<sequence>MIIKYKFATGEVTEVEVSDEIGTVILDSRREEHANNERHRYHTAFSLDDMTYEDKDYFSVDDNPEEALMRKEAAKERKAMLSRLTPVQRRRFEKFEDGMSIAEIARSEKAAFNSVKESIESAQKKLKKLL</sequence>
<evidence type="ECO:0000313" key="2">
    <source>
        <dbReference type="Proteomes" id="UP000886883"/>
    </source>
</evidence>
<dbReference type="SUPFAM" id="SSF88659">
    <property type="entry name" value="Sigma3 and sigma4 domains of RNA polymerase sigma factors"/>
    <property type="match status" value="1"/>
</dbReference>
<dbReference type="InterPro" id="IPR036388">
    <property type="entry name" value="WH-like_DNA-bd_sf"/>
</dbReference>
<accession>A0A9D2MQC3</accession>
<protein>
    <recommendedName>
        <fullName evidence="3">Sigma-70 family RNA polymerase sigma factor</fullName>
    </recommendedName>
</protein>
<reference evidence="1" key="1">
    <citation type="journal article" date="2021" name="PeerJ">
        <title>Extensive microbial diversity within the chicken gut microbiome revealed by metagenomics and culture.</title>
        <authorList>
            <person name="Gilroy R."/>
            <person name="Ravi A."/>
            <person name="Getino M."/>
            <person name="Pursley I."/>
            <person name="Horton D.L."/>
            <person name="Alikhan N.F."/>
            <person name="Baker D."/>
            <person name="Gharbi K."/>
            <person name="Hall N."/>
            <person name="Watson M."/>
            <person name="Adriaenssens E.M."/>
            <person name="Foster-Nyarko E."/>
            <person name="Jarju S."/>
            <person name="Secka A."/>
            <person name="Antonio M."/>
            <person name="Oren A."/>
            <person name="Chaudhuri R.R."/>
            <person name="La Ragione R."/>
            <person name="Hildebrand F."/>
            <person name="Pallen M.J."/>
        </authorList>
    </citation>
    <scope>NUCLEOTIDE SEQUENCE</scope>
    <source>
        <strain evidence="1">USAMLcec3-2134</strain>
    </source>
</reference>
<dbReference type="Proteomes" id="UP000886883">
    <property type="component" value="Unassembled WGS sequence"/>
</dbReference>